<gene>
    <name evidence="2" type="ORF">PMG25_18065</name>
</gene>
<dbReference type="EMBL" id="JAQOSO010000093">
    <property type="protein sequence ID" value="MDJ1175996.1"/>
    <property type="molecule type" value="Genomic_DNA"/>
</dbReference>
<feature type="compositionally biased region" description="Basic and acidic residues" evidence="1">
    <location>
        <begin position="121"/>
        <end position="133"/>
    </location>
</feature>
<sequence length="133" mass="15180">MRVYVLLFNVGTENEGIHTIKVPHPDPRQVRNKVLIFEMEDDATRFALQLEAQDFPSPSVEAIDEEEIKQFCVEADLDFEWIGEGKLVIPPDSNVDSLDWSEEESDVPSAEESESDMSSEELDRIRKNLEGLL</sequence>
<evidence type="ECO:0000313" key="3">
    <source>
        <dbReference type="Proteomes" id="UP001235849"/>
    </source>
</evidence>
<feature type="region of interest" description="Disordered" evidence="1">
    <location>
        <begin position="90"/>
        <end position="133"/>
    </location>
</feature>
<feature type="compositionally biased region" description="Acidic residues" evidence="1">
    <location>
        <begin position="99"/>
        <end position="120"/>
    </location>
</feature>
<evidence type="ECO:0000256" key="1">
    <source>
        <dbReference type="SAM" id="MobiDB-lite"/>
    </source>
</evidence>
<dbReference type="RefSeq" id="WP_283768284.1">
    <property type="nucleotide sequence ID" value="NZ_JAQOSO010000093.1"/>
</dbReference>
<dbReference type="Proteomes" id="UP001235849">
    <property type="component" value="Unassembled WGS sequence"/>
</dbReference>
<keyword evidence="3" id="KW-1185">Reference proteome</keyword>
<dbReference type="InterPro" id="IPR021503">
    <property type="entry name" value="DUF3110"/>
</dbReference>
<organism evidence="2 3">
    <name type="scientific">Roseofilum capinflatum BLCC-M114</name>
    <dbReference type="NCBI Taxonomy" id="3022440"/>
    <lineage>
        <taxon>Bacteria</taxon>
        <taxon>Bacillati</taxon>
        <taxon>Cyanobacteriota</taxon>
        <taxon>Cyanophyceae</taxon>
        <taxon>Desertifilales</taxon>
        <taxon>Desertifilaceae</taxon>
        <taxon>Roseofilum</taxon>
        <taxon>Roseofilum capinflatum</taxon>
    </lineage>
</organism>
<name>A0ABT7BA11_9CYAN</name>
<accession>A0ABT7BA11</accession>
<comment type="caution">
    <text evidence="2">The sequence shown here is derived from an EMBL/GenBank/DDBJ whole genome shotgun (WGS) entry which is preliminary data.</text>
</comment>
<proteinExistence type="predicted"/>
<protein>
    <submittedName>
        <fullName evidence="2">DUF3110 domain-containing protein</fullName>
    </submittedName>
</protein>
<evidence type="ECO:0000313" key="2">
    <source>
        <dbReference type="EMBL" id="MDJ1175996.1"/>
    </source>
</evidence>
<reference evidence="2 3" key="1">
    <citation type="submission" date="2023-01" db="EMBL/GenBank/DDBJ databases">
        <title>Novel diversity within Roseofilum (Cyanobacteria; Desertifilaceae) from marine benthic mats with descriptions of four novel species.</title>
        <authorList>
            <person name="Wang Y."/>
            <person name="Berthold D.E."/>
            <person name="Hu J."/>
            <person name="Lefler F.W."/>
            <person name="Laughinghouse H.D. IV."/>
        </authorList>
    </citation>
    <scope>NUCLEOTIDE SEQUENCE [LARGE SCALE GENOMIC DNA]</scope>
    <source>
        <strain evidence="2 3">BLCC-M114</strain>
    </source>
</reference>
<dbReference type="Pfam" id="PF11360">
    <property type="entry name" value="DUF3110"/>
    <property type="match status" value="1"/>
</dbReference>